<evidence type="ECO:0008006" key="3">
    <source>
        <dbReference type="Google" id="ProtNLM"/>
    </source>
</evidence>
<evidence type="ECO:0000313" key="2">
    <source>
        <dbReference type="Proteomes" id="UP001066276"/>
    </source>
</evidence>
<gene>
    <name evidence="1" type="ORF">NDU88_004026</name>
</gene>
<dbReference type="AlphaFoldDB" id="A0AAV7V050"/>
<dbReference type="EMBL" id="JANPWB010000004">
    <property type="protein sequence ID" value="KAJ1194740.1"/>
    <property type="molecule type" value="Genomic_DNA"/>
</dbReference>
<protein>
    <recommendedName>
        <fullName evidence="3">Heat shock factor binding protein 1</fullName>
    </recommendedName>
</protein>
<sequence>MPTGKSSRDILMASLWFKSSLLNMSTKGDPPSQTSEISAAPLITQDYMAQLLNDIKQEIGSLQTDFKTCIQDLCRDVAEVGTHVDNLERTVDSRMEDQEILM</sequence>
<evidence type="ECO:0000313" key="1">
    <source>
        <dbReference type="EMBL" id="KAJ1194740.1"/>
    </source>
</evidence>
<reference evidence="1" key="1">
    <citation type="journal article" date="2022" name="bioRxiv">
        <title>Sequencing and chromosome-scale assembly of the giantPleurodeles waltlgenome.</title>
        <authorList>
            <person name="Brown T."/>
            <person name="Elewa A."/>
            <person name="Iarovenko S."/>
            <person name="Subramanian E."/>
            <person name="Araus A.J."/>
            <person name="Petzold A."/>
            <person name="Susuki M."/>
            <person name="Suzuki K.-i.T."/>
            <person name="Hayashi T."/>
            <person name="Toyoda A."/>
            <person name="Oliveira C."/>
            <person name="Osipova E."/>
            <person name="Leigh N.D."/>
            <person name="Simon A."/>
            <person name="Yun M.H."/>
        </authorList>
    </citation>
    <scope>NUCLEOTIDE SEQUENCE</scope>
    <source>
        <strain evidence="1">20211129_DDA</strain>
        <tissue evidence="1">Liver</tissue>
    </source>
</reference>
<comment type="caution">
    <text evidence="1">The sequence shown here is derived from an EMBL/GenBank/DDBJ whole genome shotgun (WGS) entry which is preliminary data.</text>
</comment>
<proteinExistence type="predicted"/>
<keyword evidence="2" id="KW-1185">Reference proteome</keyword>
<name>A0AAV7V050_PLEWA</name>
<organism evidence="1 2">
    <name type="scientific">Pleurodeles waltl</name>
    <name type="common">Iberian ribbed newt</name>
    <dbReference type="NCBI Taxonomy" id="8319"/>
    <lineage>
        <taxon>Eukaryota</taxon>
        <taxon>Metazoa</taxon>
        <taxon>Chordata</taxon>
        <taxon>Craniata</taxon>
        <taxon>Vertebrata</taxon>
        <taxon>Euteleostomi</taxon>
        <taxon>Amphibia</taxon>
        <taxon>Batrachia</taxon>
        <taxon>Caudata</taxon>
        <taxon>Salamandroidea</taxon>
        <taxon>Salamandridae</taxon>
        <taxon>Pleurodelinae</taxon>
        <taxon>Pleurodeles</taxon>
    </lineage>
</organism>
<accession>A0AAV7V050</accession>
<dbReference type="Proteomes" id="UP001066276">
    <property type="component" value="Chromosome 2_2"/>
</dbReference>